<dbReference type="GO" id="GO:0009279">
    <property type="term" value="C:cell outer membrane"/>
    <property type="evidence" value="ECO:0007669"/>
    <property type="project" value="TreeGrafter"/>
</dbReference>
<organism evidence="6 7">
    <name type="scientific">Plesiomonas shigelloides</name>
    <name type="common">Aeromonas shigelloides</name>
    <dbReference type="NCBI Taxonomy" id="703"/>
    <lineage>
        <taxon>Bacteria</taxon>
        <taxon>Pseudomonadati</taxon>
        <taxon>Pseudomonadota</taxon>
        <taxon>Gammaproteobacteria</taxon>
        <taxon>Enterobacterales</taxon>
        <taxon>Enterobacteriaceae</taxon>
        <taxon>Plesiomonas</taxon>
    </lineage>
</organism>
<dbReference type="InterPro" id="IPR005653">
    <property type="entry name" value="OstA-like_N"/>
</dbReference>
<dbReference type="InterPro" id="IPR052037">
    <property type="entry name" value="LPS_export_LptA"/>
</dbReference>
<dbReference type="NCBIfam" id="NF008143">
    <property type="entry name" value="PRK10894.1"/>
    <property type="match status" value="1"/>
</dbReference>
<keyword evidence="3 4" id="KW-0574">Periplasm</keyword>
<dbReference type="PANTHER" id="PTHR36504">
    <property type="entry name" value="LIPOPOLYSACCHARIDE EXPORT SYSTEM PROTEIN LPTA"/>
    <property type="match status" value="1"/>
</dbReference>
<evidence type="ECO:0000256" key="4">
    <source>
        <dbReference type="HAMAP-Rule" id="MF_01914"/>
    </source>
</evidence>
<keyword evidence="1 4" id="KW-0813">Transport</keyword>
<dbReference type="RefSeq" id="WP_010862657.1">
    <property type="nucleotide sequence ID" value="NZ_CP050969.1"/>
</dbReference>
<evidence type="ECO:0000313" key="7">
    <source>
        <dbReference type="Proteomes" id="UP000664658"/>
    </source>
</evidence>
<dbReference type="GO" id="GO:0015920">
    <property type="term" value="P:lipopolysaccharide transport"/>
    <property type="evidence" value="ECO:0007669"/>
    <property type="project" value="UniProtKB-UniRule"/>
</dbReference>
<dbReference type="KEGG" id="pshi:SAMEA2665130_0351"/>
<accession>A0A379CKL4</accession>
<evidence type="ECO:0000256" key="1">
    <source>
        <dbReference type="ARBA" id="ARBA00022448"/>
    </source>
</evidence>
<dbReference type="GO" id="GO:0001530">
    <property type="term" value="F:lipopolysaccharide binding"/>
    <property type="evidence" value="ECO:0007669"/>
    <property type="project" value="InterPro"/>
</dbReference>
<feature type="chain" id="PRO_5041493738" description="Lipopolysaccharide export system protein LptA" evidence="4">
    <location>
        <begin position="24"/>
        <end position="174"/>
    </location>
</feature>
<dbReference type="Proteomes" id="UP000664658">
    <property type="component" value="Unassembled WGS sequence"/>
</dbReference>
<dbReference type="Gene3D" id="2.60.450.10">
    <property type="entry name" value="Lipopolysaccharide (LPS) transport protein A like domain"/>
    <property type="match status" value="1"/>
</dbReference>
<comment type="function">
    <text evidence="4">Involved in the assembly of lipopolysaccharide (LPS). Required for the translocation of LPS from the inner membrane to the outer membrane. May form a bridge between the inner membrane and the outer membrane, via interactions with LptC and LptD, thereby facilitating LPS transfer across the periplasm.</text>
</comment>
<feature type="domain" description="Organic solvent tolerance-like N-terminal" evidence="5">
    <location>
        <begin position="33"/>
        <end position="144"/>
    </location>
</feature>
<dbReference type="GO" id="GO:0043165">
    <property type="term" value="P:Gram-negative-bacterium-type cell outer membrane assembly"/>
    <property type="evidence" value="ECO:0007669"/>
    <property type="project" value="UniProtKB-UniRule"/>
</dbReference>
<name>A0A379CKL4_PLESH</name>
<dbReference type="EMBL" id="JAFNAA010000006">
    <property type="protein sequence ID" value="MBO1107990.1"/>
    <property type="molecule type" value="Genomic_DNA"/>
</dbReference>
<reference evidence="6" key="1">
    <citation type="submission" date="2021-03" db="EMBL/GenBank/DDBJ databases">
        <title>Plesiomonas shigelloides zfcc0051, isolated from zebrafish feces.</title>
        <authorList>
            <person name="Vanderhoek Z."/>
            <person name="Gaulke C."/>
        </authorList>
    </citation>
    <scope>NUCLEOTIDE SEQUENCE</scope>
    <source>
        <strain evidence="6">Zfcc0051</strain>
    </source>
</reference>
<protein>
    <recommendedName>
        <fullName evidence="4">Lipopolysaccharide export system protein LptA</fullName>
    </recommendedName>
</protein>
<comment type="caution">
    <text evidence="6">The sequence shown here is derived from an EMBL/GenBank/DDBJ whole genome shotgun (WGS) entry which is preliminary data.</text>
</comment>
<comment type="subcellular location">
    <subcellularLocation>
        <location evidence="4">Periplasm</location>
    </subcellularLocation>
</comment>
<keyword evidence="2 4" id="KW-0732">Signal</keyword>
<evidence type="ECO:0000256" key="3">
    <source>
        <dbReference type="ARBA" id="ARBA00022764"/>
    </source>
</evidence>
<dbReference type="InterPro" id="IPR014340">
    <property type="entry name" value="LptA"/>
</dbReference>
<dbReference type="PANTHER" id="PTHR36504:SF1">
    <property type="entry name" value="LIPOPOLYSACCHARIDE EXPORT SYSTEM PROTEIN LPTA"/>
    <property type="match status" value="1"/>
</dbReference>
<gene>
    <name evidence="4 6" type="primary">lptA</name>
    <name evidence="6" type="ORF">J2R62_07110</name>
</gene>
<dbReference type="GO" id="GO:0030288">
    <property type="term" value="C:outer membrane-bounded periplasmic space"/>
    <property type="evidence" value="ECO:0007669"/>
    <property type="project" value="TreeGrafter"/>
</dbReference>
<evidence type="ECO:0000259" key="5">
    <source>
        <dbReference type="Pfam" id="PF03968"/>
    </source>
</evidence>
<comment type="subunit">
    <text evidence="4">Component of the lipopolysaccharide transport and assembly complex.</text>
</comment>
<dbReference type="Pfam" id="PF03968">
    <property type="entry name" value="LptD_N"/>
    <property type="match status" value="1"/>
</dbReference>
<proteinExistence type="inferred from homology"/>
<dbReference type="GO" id="GO:0017089">
    <property type="term" value="F:glycolipid transfer activity"/>
    <property type="evidence" value="ECO:0007669"/>
    <property type="project" value="TreeGrafter"/>
</dbReference>
<feature type="signal peptide" evidence="4">
    <location>
        <begin position="1"/>
        <end position="23"/>
    </location>
</feature>
<evidence type="ECO:0000256" key="2">
    <source>
        <dbReference type="ARBA" id="ARBA00022729"/>
    </source>
</evidence>
<sequence precursor="true">MKLKNRNLLAVCVLLALSRPALAVKGDTDQPININSEQQSLDLATNTVVFTGNVVLTQGTIDVKADKVVVIRPKDEKGKEIIEGFGKPATFYQMQDNGKPVEGHADKIRYDLGKDFVELIGNAELKQLDSSVKADRITYLIQKQQMDAFSNKGQRVVTVLQPSQLNNSNKKSSN</sequence>
<comment type="similarity">
    <text evidence="4">Belongs to the LptA family.</text>
</comment>
<dbReference type="NCBIfam" id="TIGR03002">
    <property type="entry name" value="outer_YhbN_LptA"/>
    <property type="match status" value="1"/>
</dbReference>
<dbReference type="AlphaFoldDB" id="A0A379CKL4"/>
<evidence type="ECO:0000313" key="6">
    <source>
        <dbReference type="EMBL" id="MBO1107990.1"/>
    </source>
</evidence>
<dbReference type="FunFam" id="2.60.450.10:FF:000002">
    <property type="entry name" value="Lipopolysaccharide export system protein LptA"/>
    <property type="match status" value="1"/>
</dbReference>
<dbReference type="HAMAP" id="MF_01914">
    <property type="entry name" value="LPS_assembly_LptA"/>
    <property type="match status" value="1"/>
</dbReference>